<dbReference type="Proteomes" id="UP000789920">
    <property type="component" value="Unassembled WGS sequence"/>
</dbReference>
<reference evidence="1" key="1">
    <citation type="submission" date="2021-06" db="EMBL/GenBank/DDBJ databases">
        <authorList>
            <person name="Kallberg Y."/>
            <person name="Tangrot J."/>
            <person name="Rosling A."/>
        </authorList>
    </citation>
    <scope>NUCLEOTIDE SEQUENCE</scope>
    <source>
        <strain evidence="1">MA461A</strain>
    </source>
</reference>
<feature type="non-terminal residue" evidence="1">
    <location>
        <position position="1"/>
    </location>
</feature>
<protein>
    <submittedName>
        <fullName evidence="1">36287_t:CDS:1</fullName>
    </submittedName>
</protein>
<evidence type="ECO:0000313" key="2">
    <source>
        <dbReference type="Proteomes" id="UP000789920"/>
    </source>
</evidence>
<organism evidence="1 2">
    <name type="scientific">Racocetra persica</name>
    <dbReference type="NCBI Taxonomy" id="160502"/>
    <lineage>
        <taxon>Eukaryota</taxon>
        <taxon>Fungi</taxon>
        <taxon>Fungi incertae sedis</taxon>
        <taxon>Mucoromycota</taxon>
        <taxon>Glomeromycotina</taxon>
        <taxon>Glomeromycetes</taxon>
        <taxon>Diversisporales</taxon>
        <taxon>Gigasporaceae</taxon>
        <taxon>Racocetra</taxon>
    </lineage>
</organism>
<evidence type="ECO:0000313" key="1">
    <source>
        <dbReference type="EMBL" id="CAG8823687.1"/>
    </source>
</evidence>
<sequence length="266" mass="29237">ALKRALRTFGNAMGNCVYNKKYASEIVKIKVSPPQFNVDKLHRHPDFIQKNAKTGDTSNKSVNNNKNLQPQNSTLTKQNNTLTNQSQNQGTTSISINQSSKSTSEILNNASAIMIKRERALKPVSNSTPPRDGSVGKENYPMNNPMNNSMNMTTPTLMSNDGQNTSEHAPSSNTNQKTEQNEDNSMTSTTTIEDDHLTRSAILAQFAALDSKMDSFFAEFLADPGDDIDPDLLLEQEQEQSSCQLVAKNGSGIEMSNENLTTSLKD</sequence>
<name>A0ACA9S480_9GLOM</name>
<gene>
    <name evidence="1" type="ORF">RPERSI_LOCUS26076</name>
</gene>
<feature type="non-terminal residue" evidence="1">
    <location>
        <position position="266"/>
    </location>
</feature>
<proteinExistence type="predicted"/>
<accession>A0ACA9S480</accession>
<dbReference type="EMBL" id="CAJVQC010087870">
    <property type="protein sequence ID" value="CAG8823687.1"/>
    <property type="molecule type" value="Genomic_DNA"/>
</dbReference>
<comment type="caution">
    <text evidence="1">The sequence shown here is derived from an EMBL/GenBank/DDBJ whole genome shotgun (WGS) entry which is preliminary data.</text>
</comment>
<keyword evidence="2" id="KW-1185">Reference proteome</keyword>